<dbReference type="GO" id="GO:0015074">
    <property type="term" value="P:DNA integration"/>
    <property type="evidence" value="ECO:0007669"/>
    <property type="project" value="InterPro"/>
</dbReference>
<dbReference type="InterPro" id="IPR052925">
    <property type="entry name" value="Phage_Integrase-like_Recomb"/>
</dbReference>
<evidence type="ECO:0000256" key="1">
    <source>
        <dbReference type="ARBA" id="ARBA00023172"/>
    </source>
</evidence>
<keyword evidence="1" id="KW-0233">DNA recombination</keyword>
<dbReference type="PROSITE" id="PS51898">
    <property type="entry name" value="TYR_RECOMBINASE"/>
    <property type="match status" value="1"/>
</dbReference>
<feature type="region of interest" description="Disordered" evidence="2">
    <location>
        <begin position="180"/>
        <end position="214"/>
    </location>
</feature>
<dbReference type="Gene3D" id="1.10.443.10">
    <property type="entry name" value="Intergrase catalytic core"/>
    <property type="match status" value="1"/>
</dbReference>
<organism evidence="4 5">
    <name type="scientific">Symbiodinium necroappetens</name>
    <dbReference type="NCBI Taxonomy" id="1628268"/>
    <lineage>
        <taxon>Eukaryota</taxon>
        <taxon>Sar</taxon>
        <taxon>Alveolata</taxon>
        <taxon>Dinophyceae</taxon>
        <taxon>Suessiales</taxon>
        <taxon>Symbiodiniaceae</taxon>
        <taxon>Symbiodinium</taxon>
    </lineage>
</organism>
<evidence type="ECO:0000313" key="4">
    <source>
        <dbReference type="EMBL" id="CAE7674082.1"/>
    </source>
</evidence>
<feature type="domain" description="Tyr recombinase" evidence="3">
    <location>
        <begin position="947"/>
        <end position="1121"/>
    </location>
</feature>
<feature type="compositionally biased region" description="Basic residues" evidence="2">
    <location>
        <begin position="186"/>
        <end position="212"/>
    </location>
</feature>
<evidence type="ECO:0000313" key="5">
    <source>
        <dbReference type="Proteomes" id="UP000601435"/>
    </source>
</evidence>
<dbReference type="SUPFAM" id="SSF56349">
    <property type="entry name" value="DNA breaking-rejoining enzymes"/>
    <property type="match status" value="1"/>
</dbReference>
<proteinExistence type="predicted"/>
<accession>A0A812WAZ5</accession>
<dbReference type="AlphaFoldDB" id="A0A812WAZ5"/>
<gene>
    <name evidence="4" type="primary">lon</name>
    <name evidence="4" type="ORF">SNEC2469_LOCUS19318</name>
</gene>
<evidence type="ECO:0000256" key="2">
    <source>
        <dbReference type="SAM" id="MobiDB-lite"/>
    </source>
</evidence>
<dbReference type="GO" id="GO:0006310">
    <property type="term" value="P:DNA recombination"/>
    <property type="evidence" value="ECO:0007669"/>
    <property type="project" value="UniProtKB-KW"/>
</dbReference>
<name>A0A812WAZ5_9DINO</name>
<protein>
    <submittedName>
        <fullName evidence="4">Lon protein</fullName>
    </submittedName>
</protein>
<comment type="caution">
    <text evidence="4">The sequence shown here is derived from an EMBL/GenBank/DDBJ whole genome shotgun (WGS) entry which is preliminary data.</text>
</comment>
<dbReference type="InterPro" id="IPR013762">
    <property type="entry name" value="Integrase-like_cat_sf"/>
</dbReference>
<evidence type="ECO:0000259" key="3">
    <source>
        <dbReference type="PROSITE" id="PS51898"/>
    </source>
</evidence>
<keyword evidence="5" id="KW-1185">Reference proteome</keyword>
<dbReference type="OrthoDB" id="409073at2759"/>
<dbReference type="Pfam" id="PF00589">
    <property type="entry name" value="Phage_integrase"/>
    <property type="match status" value="1"/>
</dbReference>
<dbReference type="EMBL" id="CAJNJA010033055">
    <property type="protein sequence ID" value="CAE7674082.1"/>
    <property type="molecule type" value="Genomic_DNA"/>
</dbReference>
<dbReference type="GO" id="GO:0003677">
    <property type="term" value="F:DNA binding"/>
    <property type="evidence" value="ECO:0007669"/>
    <property type="project" value="InterPro"/>
</dbReference>
<dbReference type="InterPro" id="IPR002104">
    <property type="entry name" value="Integrase_catalytic"/>
</dbReference>
<dbReference type="InterPro" id="IPR011010">
    <property type="entry name" value="DNA_brk_join_enz"/>
</dbReference>
<dbReference type="Proteomes" id="UP000601435">
    <property type="component" value="Unassembled WGS sequence"/>
</dbReference>
<dbReference type="PANTHER" id="PTHR34605:SF4">
    <property type="entry name" value="DNA ADENINE METHYLTRANSFERASE"/>
    <property type="match status" value="1"/>
</dbReference>
<dbReference type="PANTHER" id="PTHR34605">
    <property type="entry name" value="PHAGE_INTEGRASE DOMAIN-CONTAINING PROTEIN"/>
    <property type="match status" value="1"/>
</dbReference>
<sequence>MAAAGLGQFQVGEILARTTSEDGGEWIWVVVVPVAGRMSASVMVGAASRRPPHGVAADAVNWVCTPPGAEAKWFPTAAESQQVIRDGTVLLQQLQLAGAGSYPVNAAGAAGRLEPVPLPVAMPVAPANVGAPGAGAASGAAGVSGLGLQGQGAGGGDATNQLDLRNLEAAVKQLQALSLAESKKEKKDRKKGKKSKKKKKKSHRKDKGKSKRVSYDDLSHVDGLKWKKKGDLVAFASKHPGALTAHFLAGVYARLSKGTLSRSSQLREASVAAWAHQFTGLTEVRDLKEVLTLAEILDSVNRREIERAMDILCQRILAIQAAKMKGGSWEKAEAIELVTTQKSLASSSMLAVAGLAKALGRGYRHSPGHVFPLPPFSRGGDVVTDGSADSPEACTGLVEGANLVIAVLNDLHRGPDGGGVRPLLSAAHRRVHARIACALEAMVLTDEPLLSSEGLDNCLKQSEHYSGSGVVLALGVKGGVPTKAADVPLEQHLQSTFPEMAEQVIRPNALLLLSRRRPRHVKRGYTWLARSYPELVKRNVKAGLHCLKKPGQVAKHRGAMCLAGAFAVKKDEHEDRVITDPSVNQLLDPEKLPRPRFAFIPKMQCLTVPCAGDDGCAVPVHDGGGAGWAQGLTDTVTMRAGLAGIGAAWMDATESSWVRHGVEPNAKKSVDSALGEVHLRAHVWLADVCEGAKADAVTWAAEEWSPPEPRPLSEGLEGTVISVIVLKNLAHSMKSTSSLFALIRWQQLAMRGSGSKRAHVEICYRHNMDFFFWASFKVEKCWAVLLRLLAAQFRVAHFCKFFKMQYHEALATNFVERVAAVRCKGYVHVIHGSTCIMFSGTGPNRVQLFLLKTLKPSTREKYLEALEHLSNDLKSAGLRWNCMTEDEQDGFLAEWLLDGYEAEKGRAAYGWALSAVQKVNPRGSYRTAWKVFDAWGVERPPRQAAAAPPELITSIIAAALLLNRPQHSTVMLLCYAGLLRVRESLQLLHGDLVVSWDSVTLCLGRTKRGMEQKVVLRNPGVISWIHQFLRRFPAVDPSQPVFAVSYASVLRWVKKLSNLIGGPDVLLTTHSFRRSGASELARQGIPLADILLFGRWLRERSAREYIRRGEVAVLRAKNSFDVRQQTRLQRWSAIGQQAWALHDALYVHSDALPRISRLNQARFDLFEQHVMNLRS</sequence>
<reference evidence="4" key="1">
    <citation type="submission" date="2021-02" db="EMBL/GenBank/DDBJ databases">
        <authorList>
            <person name="Dougan E. K."/>
            <person name="Rhodes N."/>
            <person name="Thang M."/>
            <person name="Chan C."/>
        </authorList>
    </citation>
    <scope>NUCLEOTIDE SEQUENCE</scope>
</reference>